<evidence type="ECO:0000313" key="7">
    <source>
        <dbReference type="EMBL" id="GAY57059.1"/>
    </source>
</evidence>
<dbReference type="GO" id="GO:0016705">
    <property type="term" value="F:oxidoreductase activity, acting on paired donors, with incorporation or reduction of molecular oxygen"/>
    <property type="evidence" value="ECO:0007669"/>
    <property type="project" value="InterPro"/>
</dbReference>
<dbReference type="Gene3D" id="1.10.630.10">
    <property type="entry name" value="Cytochrome P450"/>
    <property type="match status" value="1"/>
</dbReference>
<reference evidence="7 8" key="1">
    <citation type="journal article" date="2017" name="Front. Genet.">
        <title>Draft sequencing of the heterozygous diploid genome of Satsuma (Citrus unshiu Marc.) using a hybrid assembly approach.</title>
        <authorList>
            <person name="Shimizu T."/>
            <person name="Tanizawa Y."/>
            <person name="Mochizuki T."/>
            <person name="Nagasaki H."/>
            <person name="Yoshioka T."/>
            <person name="Toyoda A."/>
            <person name="Fujiyama A."/>
            <person name="Kaminuma E."/>
            <person name="Nakamura Y."/>
        </authorList>
    </citation>
    <scope>NUCLEOTIDE SEQUENCE [LARGE SCALE GENOMIC DNA]</scope>
    <source>
        <strain evidence="8">cv. Miyagawa wase</strain>
    </source>
</reference>
<evidence type="ECO:0000256" key="1">
    <source>
        <dbReference type="ARBA" id="ARBA00010617"/>
    </source>
</evidence>
<feature type="binding site" description="axial binding residue" evidence="5">
    <location>
        <position position="453"/>
    </location>
    <ligand>
        <name>heme</name>
        <dbReference type="ChEBI" id="CHEBI:30413"/>
    </ligand>
    <ligandPart>
        <name>Fe</name>
        <dbReference type="ChEBI" id="CHEBI:18248"/>
    </ligandPart>
</feature>
<evidence type="ECO:0000256" key="6">
    <source>
        <dbReference type="RuleBase" id="RU000461"/>
    </source>
</evidence>
<accession>A0A2H5PXF8</accession>
<evidence type="ECO:0000256" key="2">
    <source>
        <dbReference type="ARBA" id="ARBA00022723"/>
    </source>
</evidence>
<dbReference type="Pfam" id="PF00067">
    <property type="entry name" value="p450"/>
    <property type="match status" value="1"/>
</dbReference>
<evidence type="ECO:0000313" key="8">
    <source>
        <dbReference type="Proteomes" id="UP000236630"/>
    </source>
</evidence>
<keyword evidence="4 5" id="KW-0408">Iron</keyword>
<evidence type="ECO:0000256" key="4">
    <source>
        <dbReference type="ARBA" id="ARBA00023004"/>
    </source>
</evidence>
<dbReference type="InterPro" id="IPR017972">
    <property type="entry name" value="Cyt_P450_CS"/>
</dbReference>
<dbReference type="GO" id="GO:0020037">
    <property type="term" value="F:heme binding"/>
    <property type="evidence" value="ECO:0007669"/>
    <property type="project" value="InterPro"/>
</dbReference>
<name>A0A2H5PXF8_CITUN</name>
<dbReference type="AlphaFoldDB" id="A0A2H5PXF8"/>
<dbReference type="InterPro" id="IPR036396">
    <property type="entry name" value="Cyt_P450_sf"/>
</dbReference>
<dbReference type="EMBL" id="BDQV01000152">
    <property type="protein sequence ID" value="GAY57059.1"/>
    <property type="molecule type" value="Genomic_DNA"/>
</dbReference>
<dbReference type="CDD" id="cd11073">
    <property type="entry name" value="CYP76-like"/>
    <property type="match status" value="1"/>
</dbReference>
<dbReference type="PRINTS" id="PR00463">
    <property type="entry name" value="EP450I"/>
</dbReference>
<dbReference type="PRINTS" id="PR00385">
    <property type="entry name" value="P450"/>
</dbReference>
<dbReference type="SUPFAM" id="SSF48264">
    <property type="entry name" value="Cytochrome P450"/>
    <property type="match status" value="1"/>
</dbReference>
<protein>
    <recommendedName>
        <fullName evidence="9">Cytochrome P450</fullName>
    </recommendedName>
</protein>
<dbReference type="STRING" id="55188.A0A2H5PXF8"/>
<dbReference type="PANTHER" id="PTHR47950">
    <property type="entry name" value="CYTOCHROME P450, FAMILY 76, SUBFAMILY C, POLYPEPTIDE 5-RELATED"/>
    <property type="match status" value="1"/>
</dbReference>
<dbReference type="InterPro" id="IPR002401">
    <property type="entry name" value="Cyt_P450_E_grp-I"/>
</dbReference>
<dbReference type="PANTHER" id="PTHR47950:SF48">
    <property type="entry name" value="CYTOCHROME P450 FAMILY PROTEIN, EXPRESSED"/>
    <property type="match status" value="1"/>
</dbReference>
<comment type="caution">
    <text evidence="7">The sequence shown here is derived from an EMBL/GenBank/DDBJ whole genome shotgun (WGS) entry which is preliminary data.</text>
</comment>
<gene>
    <name evidence="7" type="ORF">CUMW_176500</name>
</gene>
<dbReference type="GO" id="GO:0004497">
    <property type="term" value="F:monooxygenase activity"/>
    <property type="evidence" value="ECO:0007669"/>
    <property type="project" value="UniProtKB-KW"/>
</dbReference>
<dbReference type="GO" id="GO:0005506">
    <property type="term" value="F:iron ion binding"/>
    <property type="evidence" value="ECO:0007669"/>
    <property type="project" value="InterPro"/>
</dbReference>
<dbReference type="InterPro" id="IPR001128">
    <property type="entry name" value="Cyt_P450"/>
</dbReference>
<evidence type="ECO:0000256" key="5">
    <source>
        <dbReference type="PIRSR" id="PIRSR602401-1"/>
    </source>
</evidence>
<keyword evidence="5 6" id="KW-0349">Heme</keyword>
<keyword evidence="8" id="KW-1185">Reference proteome</keyword>
<keyword evidence="3 6" id="KW-0560">Oxidoreductase</keyword>
<keyword evidence="2 5" id="KW-0479">Metal-binding</keyword>
<dbReference type="Proteomes" id="UP000236630">
    <property type="component" value="Unassembled WGS sequence"/>
</dbReference>
<dbReference type="PROSITE" id="PS00086">
    <property type="entry name" value="CYTOCHROME_P450"/>
    <property type="match status" value="1"/>
</dbReference>
<evidence type="ECO:0000256" key="3">
    <source>
        <dbReference type="ARBA" id="ARBA00023002"/>
    </source>
</evidence>
<comment type="similarity">
    <text evidence="1 6">Belongs to the cytochrome P450 family.</text>
</comment>
<keyword evidence="6" id="KW-0503">Monooxygenase</keyword>
<sequence length="506" mass="57252">MDVLSCILSLTKMDMLSCIIWLLFTCVFVMALSSFSRGRKKPLPPGPTPYPVIGNLLELGEKPHKSLAELAKIYGPILSLKLGEVTTVVVSSAPMAKYILQDHDSSFYNRMVKDAIFPHQHNEFGMVLLPVSTTWKNLRKLCNLHIFTTQKLDANQELRRKKIKNLLSYVEENCRAGKAIDISQVVFNTSLNLLSNTIFSVDLADDTTERKFKDTVSSILVEIGKPNLSDHFPLLKRLDLQGIRSRMTFYFGKMLEVFDGLIDQRLKQRQQHDYNSTSIESKDVLGTLLDIIQDKSVEIDRNYMKHLFLDLFVAGTDTTSSTLEWAMAELLRSPDALSKARLELEQTIGKGKTIEESDITRLPYLQAVVKETLRLHPAVPLLLPRKALADVEIAGFIVPKGAQVFVNAWAIGRDELTWENPLSFMPERFLGSNLDFKGRNFELIPFGSGRRICPGLPLAIRMLHLMLGSLINSFDWKLEDENMDMEEKFGITLQKAQPLRVIPVAI</sequence>
<proteinExistence type="inferred from homology"/>
<dbReference type="FunFam" id="1.10.630.10:FF:000007">
    <property type="entry name" value="Cytochrome P450 76C4"/>
    <property type="match status" value="1"/>
</dbReference>
<evidence type="ECO:0008006" key="9">
    <source>
        <dbReference type="Google" id="ProtNLM"/>
    </source>
</evidence>
<comment type="cofactor">
    <cofactor evidence="5">
        <name>heme</name>
        <dbReference type="ChEBI" id="CHEBI:30413"/>
    </cofactor>
</comment>
<organism evidence="7 8">
    <name type="scientific">Citrus unshiu</name>
    <name type="common">Satsuma mandarin</name>
    <name type="synonym">Citrus nobilis var. unshiu</name>
    <dbReference type="NCBI Taxonomy" id="55188"/>
    <lineage>
        <taxon>Eukaryota</taxon>
        <taxon>Viridiplantae</taxon>
        <taxon>Streptophyta</taxon>
        <taxon>Embryophyta</taxon>
        <taxon>Tracheophyta</taxon>
        <taxon>Spermatophyta</taxon>
        <taxon>Magnoliopsida</taxon>
        <taxon>eudicotyledons</taxon>
        <taxon>Gunneridae</taxon>
        <taxon>Pentapetalae</taxon>
        <taxon>rosids</taxon>
        <taxon>malvids</taxon>
        <taxon>Sapindales</taxon>
        <taxon>Rutaceae</taxon>
        <taxon>Aurantioideae</taxon>
        <taxon>Citrus</taxon>
    </lineage>
</organism>